<dbReference type="Gramene" id="ONIVA04G01680.1">
    <property type="protein sequence ID" value="ONIVA04G01680.1"/>
    <property type="gene ID" value="ONIVA04G01680"/>
</dbReference>
<dbReference type="HOGENOM" id="CLU_109556_0_0_1"/>
<name>A0A0E0GXJ8_ORYNI</name>
<keyword evidence="2" id="KW-1185">Reference proteome</keyword>
<evidence type="ECO:0000313" key="2">
    <source>
        <dbReference type="Proteomes" id="UP000006591"/>
    </source>
</evidence>
<protein>
    <submittedName>
        <fullName evidence="1">Uncharacterized protein</fullName>
    </submittedName>
</protein>
<dbReference type="EnsemblPlants" id="ONIVA04G01680.1">
    <property type="protein sequence ID" value="ONIVA04G01680.1"/>
    <property type="gene ID" value="ONIVA04G01680"/>
</dbReference>
<sequence length="217" mass="23931">MMVSIRRIHFTPFLLPFHLELSHHSHLPNRPELSFCRCCFGHPSLPLYQPPASPSARRPGTQYAADVVTLWPLEARRPAHPLLSLLSAHCEAEEEENEGRRKKEKYSLTAAGWNFTPSMGTFARSTVLNVGPLVVKPGKNQTQGRSVPPRTPCLDAYSGRSFTILSTSIARRTVSSRALCDPSRSAATHGCRSNTSTLLNLHLPPILLADMLSIDTG</sequence>
<organism evidence="1">
    <name type="scientific">Oryza nivara</name>
    <name type="common">Indian wild rice</name>
    <name type="synonym">Oryza sativa f. spontanea</name>
    <dbReference type="NCBI Taxonomy" id="4536"/>
    <lineage>
        <taxon>Eukaryota</taxon>
        <taxon>Viridiplantae</taxon>
        <taxon>Streptophyta</taxon>
        <taxon>Embryophyta</taxon>
        <taxon>Tracheophyta</taxon>
        <taxon>Spermatophyta</taxon>
        <taxon>Magnoliopsida</taxon>
        <taxon>Liliopsida</taxon>
        <taxon>Poales</taxon>
        <taxon>Poaceae</taxon>
        <taxon>BOP clade</taxon>
        <taxon>Oryzoideae</taxon>
        <taxon>Oryzeae</taxon>
        <taxon>Oryzinae</taxon>
        <taxon>Oryza</taxon>
    </lineage>
</organism>
<accession>A0A0E0GXJ8</accession>
<reference evidence="1" key="2">
    <citation type="submission" date="2018-04" db="EMBL/GenBank/DDBJ databases">
        <title>OnivRS2 (Oryza nivara Reference Sequence Version 2).</title>
        <authorList>
            <person name="Zhang J."/>
            <person name="Kudrna D."/>
            <person name="Lee S."/>
            <person name="Talag J."/>
            <person name="Rajasekar S."/>
            <person name="Welchert J."/>
            <person name="Hsing Y.-I."/>
            <person name="Wing R.A."/>
        </authorList>
    </citation>
    <scope>NUCLEOTIDE SEQUENCE [LARGE SCALE GENOMIC DNA]</scope>
    <source>
        <strain evidence="1">SL10</strain>
    </source>
</reference>
<reference evidence="1" key="1">
    <citation type="submission" date="2015-04" db="UniProtKB">
        <authorList>
            <consortium name="EnsemblPlants"/>
        </authorList>
    </citation>
    <scope>IDENTIFICATION</scope>
    <source>
        <strain evidence="1">SL10</strain>
    </source>
</reference>
<dbReference type="Proteomes" id="UP000006591">
    <property type="component" value="Chromosome 4"/>
</dbReference>
<proteinExistence type="predicted"/>
<dbReference type="AlphaFoldDB" id="A0A0E0GXJ8"/>
<evidence type="ECO:0000313" key="1">
    <source>
        <dbReference type="EnsemblPlants" id="ONIVA04G01680.1"/>
    </source>
</evidence>